<dbReference type="GO" id="GO:0005524">
    <property type="term" value="F:ATP binding"/>
    <property type="evidence" value="ECO:0007669"/>
    <property type="project" value="UniProtKB-KW"/>
</dbReference>
<feature type="domain" description="Helicase ATP-binding" evidence="1">
    <location>
        <begin position="298"/>
        <end position="526"/>
    </location>
</feature>
<name>A0A9D3A116_9ACTN</name>
<dbReference type="GO" id="GO:0003677">
    <property type="term" value="F:DNA binding"/>
    <property type="evidence" value="ECO:0007669"/>
    <property type="project" value="UniProtKB-KW"/>
</dbReference>
<keyword evidence="2" id="KW-0067">ATP-binding</keyword>
<dbReference type="GO" id="GO:0009035">
    <property type="term" value="F:type I site-specific deoxyribonuclease activity"/>
    <property type="evidence" value="ECO:0007669"/>
    <property type="project" value="UniProtKB-EC"/>
</dbReference>
<dbReference type="CDD" id="cd22332">
    <property type="entry name" value="HsdR_N"/>
    <property type="match status" value="1"/>
</dbReference>
<accession>A0A9D3A116</accession>
<dbReference type="InterPro" id="IPR027417">
    <property type="entry name" value="P-loop_NTPase"/>
</dbReference>
<dbReference type="InterPro" id="IPR040980">
    <property type="entry name" value="SWI2_SNF2"/>
</dbReference>
<keyword evidence="2" id="KW-0347">Helicase</keyword>
<dbReference type="SMART" id="SM00487">
    <property type="entry name" value="DEXDc"/>
    <property type="match status" value="1"/>
</dbReference>
<evidence type="ECO:0000259" key="1">
    <source>
        <dbReference type="SMART" id="SM00487"/>
    </source>
</evidence>
<keyword evidence="2" id="KW-0378">Hydrolase</keyword>
<keyword evidence="2" id="KW-0547">Nucleotide-binding</keyword>
<dbReference type="PANTHER" id="PTHR42927">
    <property type="entry name" value="HELICASE SUPERFAMILY 1 AND 2 DOMAIN-CONTAINING PROTEIN"/>
    <property type="match status" value="1"/>
</dbReference>
<protein>
    <submittedName>
        <fullName evidence="2">DEAD/DEAH box helicase family protein</fullName>
    </submittedName>
</protein>
<feature type="non-terminal residue" evidence="2">
    <location>
        <position position="538"/>
    </location>
</feature>
<comment type="caution">
    <text evidence="2">The sequence shown here is derived from an EMBL/GenBank/DDBJ whole genome shotgun (WGS) entry which is preliminary data.</text>
</comment>
<evidence type="ECO:0000313" key="3">
    <source>
        <dbReference type="Proteomes" id="UP000786989"/>
    </source>
</evidence>
<dbReference type="Pfam" id="PF18766">
    <property type="entry name" value="SWI2_SNF2"/>
    <property type="match status" value="1"/>
</dbReference>
<dbReference type="PANTHER" id="PTHR42927:SF1">
    <property type="entry name" value="HELICASE SUPERFAMILY 1 AND 2 DOMAIN-CONTAINING PROTEIN"/>
    <property type="match status" value="1"/>
</dbReference>
<dbReference type="InterPro" id="IPR014001">
    <property type="entry name" value="Helicase_ATP-bd"/>
</dbReference>
<dbReference type="GO" id="GO:0004386">
    <property type="term" value="F:helicase activity"/>
    <property type="evidence" value="ECO:0007669"/>
    <property type="project" value="UniProtKB-KW"/>
</dbReference>
<dbReference type="GO" id="GO:0009307">
    <property type="term" value="P:DNA restriction-modification system"/>
    <property type="evidence" value="ECO:0007669"/>
    <property type="project" value="UniProtKB-KW"/>
</dbReference>
<organism evidence="2 3">
    <name type="scientific">Slackia equolifaciens</name>
    <dbReference type="NCBI Taxonomy" id="498718"/>
    <lineage>
        <taxon>Bacteria</taxon>
        <taxon>Bacillati</taxon>
        <taxon>Actinomycetota</taxon>
        <taxon>Coriobacteriia</taxon>
        <taxon>Eggerthellales</taxon>
        <taxon>Eggerthellaceae</taxon>
        <taxon>Slackia</taxon>
    </lineage>
</organism>
<reference evidence="2" key="2">
    <citation type="submission" date="2021-09" db="EMBL/GenBank/DDBJ databases">
        <authorList>
            <person name="Gilroy R."/>
        </authorList>
    </citation>
    <scope>NUCLEOTIDE SEQUENCE</scope>
    <source>
        <strain evidence="2">ChiGjej6B6-11269</strain>
    </source>
</reference>
<sequence length="538" mass="60280">MAEHFDTTSKASSEYYATTMPKTSEKNFEDDVEAIMGLAGWRTFSNNAAAQVDYDRKLALKVDSLVEFVQETQPEEWAKIEGLYGPHTRERFVKRLVDELEPHGDRGGVVNVLRRGIRMAPGAQFRLCSFKPATKKNPDAWKRYRANRFEVVRQLRYGTLADDSGNSVDVVLFLNGIPVVTMELKNNLTGQRTEHAVKQYKTDRSPKELLFKANRRAIVHFALDSETVEMCTWLANGKSRFLPFNKGNGKNGAGNPPNPNGYRTEYLYREVLAPASLLDIIQRFVRVEYDADAKAMKKIIFPRFHQLDAVRKLVADAREKGAGHSYLIQHSAGSGKSNSIAWLAHHLQSLHGENDNPVFDTVVILTDRRSLDAQLSATIDSVEHKRGVVVRIREEDGSAGLREALNSGAQIITSTIQKFPYICSETKVSGRKFAVIIDEAHSSQSGKANAKMKLALIDRDLDPDEPWDDEDELAKEMKAQGTIPNLSFFAFTATPKAATLEVFGTRDDACKRDASGILIPRPFHLYSMKQAIDEGFIL</sequence>
<dbReference type="Gene3D" id="3.90.1570.50">
    <property type="match status" value="1"/>
</dbReference>
<dbReference type="InterPro" id="IPR007409">
    <property type="entry name" value="Restrct_endonuc_type1_HsdR_N"/>
</dbReference>
<dbReference type="Proteomes" id="UP000786989">
    <property type="component" value="Unassembled WGS sequence"/>
</dbReference>
<evidence type="ECO:0000313" key="2">
    <source>
        <dbReference type="EMBL" id="HJF64935.1"/>
    </source>
</evidence>
<dbReference type="EMBL" id="DYWI01000037">
    <property type="protein sequence ID" value="HJF64935.1"/>
    <property type="molecule type" value="Genomic_DNA"/>
</dbReference>
<gene>
    <name evidence="2" type="ORF">K8U77_02300</name>
</gene>
<reference evidence="2" key="1">
    <citation type="journal article" date="2021" name="PeerJ">
        <title>Extensive microbial diversity within the chicken gut microbiome revealed by metagenomics and culture.</title>
        <authorList>
            <person name="Gilroy R."/>
            <person name="Ravi A."/>
            <person name="Getino M."/>
            <person name="Pursley I."/>
            <person name="Horton D.L."/>
            <person name="Alikhan N.F."/>
            <person name="Baker D."/>
            <person name="Gharbi K."/>
            <person name="Hall N."/>
            <person name="Watson M."/>
            <person name="Adriaenssens E.M."/>
            <person name="Foster-Nyarko E."/>
            <person name="Jarju S."/>
            <person name="Secka A."/>
            <person name="Antonio M."/>
            <person name="Oren A."/>
            <person name="Chaudhuri R.R."/>
            <person name="La Ragione R."/>
            <person name="Hildebrand F."/>
            <person name="Pallen M.J."/>
        </authorList>
    </citation>
    <scope>NUCLEOTIDE SEQUENCE</scope>
    <source>
        <strain evidence="2">ChiGjej6B6-11269</strain>
    </source>
</reference>
<dbReference type="Pfam" id="PF04313">
    <property type="entry name" value="HSDR_N"/>
    <property type="match status" value="1"/>
</dbReference>
<dbReference type="Gene3D" id="3.40.50.300">
    <property type="entry name" value="P-loop containing nucleotide triphosphate hydrolases"/>
    <property type="match status" value="1"/>
</dbReference>
<dbReference type="SUPFAM" id="SSF52540">
    <property type="entry name" value="P-loop containing nucleoside triphosphate hydrolases"/>
    <property type="match status" value="1"/>
</dbReference>
<proteinExistence type="predicted"/>
<dbReference type="AlphaFoldDB" id="A0A9D3A116"/>